<reference evidence="2" key="2">
    <citation type="submission" date="2020-09" db="EMBL/GenBank/DDBJ databases">
        <authorList>
            <person name="Sun Q."/>
            <person name="Zhou Y."/>
        </authorList>
    </citation>
    <scope>NUCLEOTIDE SEQUENCE</scope>
    <source>
        <strain evidence="2">CGMCC 1.12426</strain>
    </source>
</reference>
<proteinExistence type="predicted"/>
<evidence type="ECO:0000259" key="1">
    <source>
        <dbReference type="PROSITE" id="PS50994"/>
    </source>
</evidence>
<dbReference type="EMBL" id="BMFA01000014">
    <property type="protein sequence ID" value="GGB61250.1"/>
    <property type="molecule type" value="Genomic_DNA"/>
</dbReference>
<comment type="caution">
    <text evidence="2">The sequence shown here is derived from an EMBL/GenBank/DDBJ whole genome shotgun (WGS) entry which is preliminary data.</text>
</comment>
<dbReference type="InterPro" id="IPR050951">
    <property type="entry name" value="Retrovirus_Pol_polyprotein"/>
</dbReference>
<feature type="domain" description="Integrase catalytic" evidence="1">
    <location>
        <begin position="25"/>
        <end position="208"/>
    </location>
</feature>
<dbReference type="Gene3D" id="3.30.420.10">
    <property type="entry name" value="Ribonuclease H-like superfamily/Ribonuclease H"/>
    <property type="match status" value="1"/>
</dbReference>
<dbReference type="InterPro" id="IPR012337">
    <property type="entry name" value="RNaseH-like_sf"/>
</dbReference>
<keyword evidence="3" id="KW-1185">Reference proteome</keyword>
<evidence type="ECO:0000313" key="2">
    <source>
        <dbReference type="EMBL" id="GGB61250.1"/>
    </source>
</evidence>
<dbReference type="PROSITE" id="PS50994">
    <property type="entry name" value="INTEGRASE"/>
    <property type="match status" value="1"/>
</dbReference>
<dbReference type="GO" id="GO:0015074">
    <property type="term" value="P:DNA integration"/>
    <property type="evidence" value="ECO:0007669"/>
    <property type="project" value="InterPro"/>
</dbReference>
<gene>
    <name evidence="2" type="ORF">GCM10011316_36550</name>
</gene>
<protein>
    <recommendedName>
        <fullName evidence="1">Integrase catalytic domain-containing protein</fullName>
    </recommendedName>
</protein>
<dbReference type="PANTHER" id="PTHR37984">
    <property type="entry name" value="PROTEIN CBG26694"/>
    <property type="match status" value="1"/>
</dbReference>
<reference evidence="2" key="1">
    <citation type="journal article" date="2014" name="Int. J. Syst. Evol. Microbiol.">
        <title>Complete genome sequence of Corynebacterium casei LMG S-19264T (=DSM 44701T), isolated from a smear-ripened cheese.</title>
        <authorList>
            <consortium name="US DOE Joint Genome Institute (JGI-PGF)"/>
            <person name="Walter F."/>
            <person name="Albersmeier A."/>
            <person name="Kalinowski J."/>
            <person name="Ruckert C."/>
        </authorList>
    </citation>
    <scope>NUCLEOTIDE SEQUENCE</scope>
    <source>
        <strain evidence="2">CGMCC 1.12426</strain>
    </source>
</reference>
<dbReference type="GO" id="GO:0003676">
    <property type="term" value="F:nucleic acid binding"/>
    <property type="evidence" value="ECO:0007669"/>
    <property type="project" value="InterPro"/>
</dbReference>
<dbReference type="SUPFAM" id="SSF53098">
    <property type="entry name" value="Ribonuclease H-like"/>
    <property type="match status" value="1"/>
</dbReference>
<dbReference type="InterPro" id="IPR036397">
    <property type="entry name" value="RNaseH_sf"/>
</dbReference>
<accession>A0A916X3S7</accession>
<dbReference type="AlphaFoldDB" id="A0A916X3S7"/>
<evidence type="ECO:0000313" key="3">
    <source>
        <dbReference type="Proteomes" id="UP000605148"/>
    </source>
</evidence>
<name>A0A916X3S7_9HYPH</name>
<dbReference type="InterPro" id="IPR001584">
    <property type="entry name" value="Integrase_cat-core"/>
</dbReference>
<dbReference type="Pfam" id="PF13683">
    <property type="entry name" value="rve_3"/>
    <property type="match status" value="1"/>
</dbReference>
<dbReference type="PANTHER" id="PTHR37984:SF5">
    <property type="entry name" value="PROTEIN NYNRIN-LIKE"/>
    <property type="match status" value="1"/>
</dbReference>
<organism evidence="2 3">
    <name type="scientific">Roseibium aquae</name>
    <dbReference type="NCBI Taxonomy" id="1323746"/>
    <lineage>
        <taxon>Bacteria</taxon>
        <taxon>Pseudomonadati</taxon>
        <taxon>Pseudomonadota</taxon>
        <taxon>Alphaproteobacteria</taxon>
        <taxon>Hyphomicrobiales</taxon>
        <taxon>Stappiaceae</taxon>
        <taxon>Roseibium</taxon>
    </lineage>
</organism>
<dbReference type="Proteomes" id="UP000605148">
    <property type="component" value="Unassembled WGS sequence"/>
</dbReference>
<sequence>MHRLFQRHDISRLPDVEGTKPKKKFKTYPIGYFHIDIAEVWTDESKLYMLVAIDRTSKYAFAELHERITRRDAANFLRRLIDAVPYKIHTVLTDNGTHFTDPKGNMWTAAELRELIARQEAFRCHAFPLACAQNDIDHRLTKPNCPWTNGQVERMNRTIKDATLRRYHYKTHDRLREHLATFLNAYNFAKRMKALRGLTVFEFVMQKWISESERFRLHPDHLIPEPNI</sequence>